<dbReference type="CDD" id="cd00092">
    <property type="entry name" value="HTH_CRP"/>
    <property type="match status" value="1"/>
</dbReference>
<name>A0A6G7ZKZ9_9SPHN</name>
<dbReference type="SUPFAM" id="SSF46785">
    <property type="entry name" value="Winged helix' DNA-binding domain"/>
    <property type="match status" value="1"/>
</dbReference>
<dbReference type="SUPFAM" id="SSF51206">
    <property type="entry name" value="cAMP-binding domain-like"/>
    <property type="match status" value="1"/>
</dbReference>
<dbReference type="Pfam" id="PF13545">
    <property type="entry name" value="HTH_Crp_2"/>
    <property type="match status" value="1"/>
</dbReference>
<keyword evidence="3" id="KW-0804">Transcription</keyword>
<evidence type="ECO:0000256" key="1">
    <source>
        <dbReference type="ARBA" id="ARBA00023015"/>
    </source>
</evidence>
<dbReference type="GO" id="GO:0003677">
    <property type="term" value="F:DNA binding"/>
    <property type="evidence" value="ECO:0007669"/>
    <property type="project" value="UniProtKB-KW"/>
</dbReference>
<dbReference type="CDD" id="cd00038">
    <property type="entry name" value="CAP_ED"/>
    <property type="match status" value="1"/>
</dbReference>
<evidence type="ECO:0000259" key="4">
    <source>
        <dbReference type="PROSITE" id="PS50042"/>
    </source>
</evidence>
<feature type="domain" description="Cyclic nucleotide-binding" evidence="4">
    <location>
        <begin position="18"/>
        <end position="89"/>
    </location>
</feature>
<dbReference type="InterPro" id="IPR014710">
    <property type="entry name" value="RmlC-like_jellyroll"/>
</dbReference>
<dbReference type="PRINTS" id="PR00034">
    <property type="entry name" value="HTHCRP"/>
</dbReference>
<dbReference type="Gene3D" id="1.10.10.10">
    <property type="entry name" value="Winged helix-like DNA-binding domain superfamily/Winged helix DNA-binding domain"/>
    <property type="match status" value="1"/>
</dbReference>
<dbReference type="PROSITE" id="PS50042">
    <property type="entry name" value="CNMP_BINDING_3"/>
    <property type="match status" value="1"/>
</dbReference>
<dbReference type="PROSITE" id="PS00042">
    <property type="entry name" value="HTH_CRP_1"/>
    <property type="match status" value="1"/>
</dbReference>
<organism evidence="6 7">
    <name type="scientific">Sphingomonas sinipercae</name>
    <dbReference type="NCBI Taxonomy" id="2714944"/>
    <lineage>
        <taxon>Bacteria</taxon>
        <taxon>Pseudomonadati</taxon>
        <taxon>Pseudomonadota</taxon>
        <taxon>Alphaproteobacteria</taxon>
        <taxon>Sphingomonadales</taxon>
        <taxon>Sphingomonadaceae</taxon>
        <taxon>Sphingomonas</taxon>
    </lineage>
</organism>
<dbReference type="Pfam" id="PF00027">
    <property type="entry name" value="cNMP_binding"/>
    <property type="match status" value="1"/>
</dbReference>
<accession>A0A6G7ZKZ9</accession>
<dbReference type="Gene3D" id="2.60.120.10">
    <property type="entry name" value="Jelly Rolls"/>
    <property type="match status" value="1"/>
</dbReference>
<dbReference type="InterPro" id="IPR012318">
    <property type="entry name" value="HTH_CRP"/>
</dbReference>
<proteinExistence type="predicted"/>
<evidence type="ECO:0000313" key="6">
    <source>
        <dbReference type="EMBL" id="QIL01613.1"/>
    </source>
</evidence>
<dbReference type="KEGG" id="ssin:G7078_01605"/>
<protein>
    <submittedName>
        <fullName evidence="6">Crp/Fnr family transcriptional regulator</fullName>
    </submittedName>
</protein>
<dbReference type="AlphaFoldDB" id="A0A6G7ZKZ9"/>
<dbReference type="PROSITE" id="PS51063">
    <property type="entry name" value="HTH_CRP_2"/>
    <property type="match status" value="1"/>
</dbReference>
<evidence type="ECO:0000313" key="7">
    <source>
        <dbReference type="Proteomes" id="UP000502502"/>
    </source>
</evidence>
<keyword evidence="7" id="KW-1185">Reference proteome</keyword>
<dbReference type="SMART" id="SM00100">
    <property type="entry name" value="cNMP"/>
    <property type="match status" value="1"/>
</dbReference>
<dbReference type="GO" id="GO:0003700">
    <property type="term" value="F:DNA-binding transcription factor activity"/>
    <property type="evidence" value="ECO:0007669"/>
    <property type="project" value="InterPro"/>
</dbReference>
<dbReference type="InterPro" id="IPR018490">
    <property type="entry name" value="cNMP-bd_dom_sf"/>
</dbReference>
<dbReference type="PANTHER" id="PTHR24567">
    <property type="entry name" value="CRP FAMILY TRANSCRIPTIONAL REGULATORY PROTEIN"/>
    <property type="match status" value="1"/>
</dbReference>
<dbReference type="RefSeq" id="WP_166092331.1">
    <property type="nucleotide sequence ID" value="NZ_CP049871.1"/>
</dbReference>
<dbReference type="EMBL" id="CP049871">
    <property type="protein sequence ID" value="QIL01613.1"/>
    <property type="molecule type" value="Genomic_DNA"/>
</dbReference>
<evidence type="ECO:0000256" key="2">
    <source>
        <dbReference type="ARBA" id="ARBA00023125"/>
    </source>
</evidence>
<dbReference type="Proteomes" id="UP000502502">
    <property type="component" value="Chromosome"/>
</dbReference>
<dbReference type="SMART" id="SM00419">
    <property type="entry name" value="HTH_CRP"/>
    <property type="match status" value="1"/>
</dbReference>
<dbReference type="GO" id="GO:0005829">
    <property type="term" value="C:cytosol"/>
    <property type="evidence" value="ECO:0007669"/>
    <property type="project" value="TreeGrafter"/>
</dbReference>
<keyword evidence="2" id="KW-0238">DNA-binding</keyword>
<dbReference type="PANTHER" id="PTHR24567:SF28">
    <property type="entry name" value="LISTERIOLYSIN REGULATORY PROTEIN"/>
    <property type="match status" value="1"/>
</dbReference>
<evidence type="ECO:0000259" key="5">
    <source>
        <dbReference type="PROSITE" id="PS51063"/>
    </source>
</evidence>
<dbReference type="InterPro" id="IPR050397">
    <property type="entry name" value="Env_Response_Regulators"/>
</dbReference>
<keyword evidence="1" id="KW-0805">Transcription regulation</keyword>
<dbReference type="InterPro" id="IPR000595">
    <property type="entry name" value="cNMP-bd_dom"/>
</dbReference>
<dbReference type="InterPro" id="IPR036388">
    <property type="entry name" value="WH-like_DNA-bd_sf"/>
</dbReference>
<dbReference type="InterPro" id="IPR018335">
    <property type="entry name" value="Tscrpt_reg_HTH_Crp-type_CS"/>
</dbReference>
<gene>
    <name evidence="6" type="ORF">G7078_01605</name>
</gene>
<sequence length="231" mass="25036">MAANPLACATCPVRDRAACSALTEDQRSELTQLGQHRTLRRGETLFATGDEGFACATLISGALKIASFSADGTERILSLVHPAGFVGEMFAPVERHDVVALTDSNLCVFARKDYERAIERFPALGRALLRRTAQDLFESRSAIDLMSRRSAQQKVAGFILSIARSASESPCHAAAQFDLPLSRAEIAGVLGLTIETVSRQLSRLEREGVIARQGRRGVRLVDAVRLEQLAA</sequence>
<evidence type="ECO:0000256" key="3">
    <source>
        <dbReference type="ARBA" id="ARBA00023163"/>
    </source>
</evidence>
<feature type="domain" description="HTH crp-type" evidence="5">
    <location>
        <begin position="149"/>
        <end position="224"/>
    </location>
</feature>
<reference evidence="6 7" key="1">
    <citation type="submission" date="2020-03" db="EMBL/GenBank/DDBJ databases">
        <title>Sphingomonas sp. nov., isolated from fish.</title>
        <authorList>
            <person name="Hyun D.-W."/>
            <person name="Bae J.-W."/>
        </authorList>
    </citation>
    <scope>NUCLEOTIDE SEQUENCE [LARGE SCALE GENOMIC DNA]</scope>
    <source>
        <strain evidence="6 7">HDW15C</strain>
    </source>
</reference>
<dbReference type="InterPro" id="IPR036390">
    <property type="entry name" value="WH_DNA-bd_sf"/>
</dbReference>